<evidence type="ECO:0000256" key="1">
    <source>
        <dbReference type="ARBA" id="ARBA00022630"/>
    </source>
</evidence>
<evidence type="ECO:0000256" key="2">
    <source>
        <dbReference type="ARBA" id="ARBA00022827"/>
    </source>
</evidence>
<dbReference type="InterPro" id="IPR005982">
    <property type="entry name" value="Thioredox_Rdtase"/>
</dbReference>
<dbReference type="InterPro" id="IPR023753">
    <property type="entry name" value="FAD/NAD-binding_dom"/>
</dbReference>
<evidence type="ECO:0000256" key="3">
    <source>
        <dbReference type="ARBA" id="ARBA00023002"/>
    </source>
</evidence>
<accession>A0A2M7TKX4</accession>
<comment type="catalytic activity">
    <reaction evidence="6">
        <text>[thioredoxin]-dithiol + NADP(+) = [thioredoxin]-disulfide + NADPH + H(+)</text>
        <dbReference type="Rhea" id="RHEA:20345"/>
        <dbReference type="Rhea" id="RHEA-COMP:10698"/>
        <dbReference type="Rhea" id="RHEA-COMP:10700"/>
        <dbReference type="ChEBI" id="CHEBI:15378"/>
        <dbReference type="ChEBI" id="CHEBI:29950"/>
        <dbReference type="ChEBI" id="CHEBI:50058"/>
        <dbReference type="ChEBI" id="CHEBI:57783"/>
        <dbReference type="ChEBI" id="CHEBI:58349"/>
        <dbReference type="EC" id="1.8.1.9"/>
    </reaction>
</comment>
<evidence type="ECO:0000313" key="9">
    <source>
        <dbReference type="EMBL" id="PIZ47600.1"/>
    </source>
</evidence>
<evidence type="ECO:0000256" key="6">
    <source>
        <dbReference type="RuleBase" id="RU003880"/>
    </source>
</evidence>
<dbReference type="GO" id="GO:0019430">
    <property type="term" value="P:removal of superoxide radicals"/>
    <property type="evidence" value="ECO:0007669"/>
    <property type="project" value="UniProtKB-UniRule"/>
</dbReference>
<evidence type="ECO:0000256" key="7">
    <source>
        <dbReference type="RuleBase" id="RU003881"/>
    </source>
</evidence>
<comment type="similarity">
    <text evidence="6">Belongs to the class-II pyridine nucleotide-disulfide oxidoreductase family.</text>
</comment>
<keyword evidence="2 6" id="KW-0274">FAD</keyword>
<keyword evidence="4" id="KW-1015">Disulfide bond</keyword>
<feature type="domain" description="FAD/NAD(P)-binding" evidence="8">
    <location>
        <begin position="5"/>
        <end position="291"/>
    </location>
</feature>
<keyword evidence="7" id="KW-0521">NADP</keyword>
<proteinExistence type="inferred from homology"/>
<keyword evidence="5 6" id="KW-0676">Redox-active center</keyword>
<evidence type="ECO:0000259" key="8">
    <source>
        <dbReference type="Pfam" id="PF07992"/>
    </source>
</evidence>
<dbReference type="Proteomes" id="UP000228920">
    <property type="component" value="Unassembled WGS sequence"/>
</dbReference>
<comment type="subunit">
    <text evidence="6">Homodimer.</text>
</comment>
<name>A0A2M7TKX4_UNCKA</name>
<gene>
    <name evidence="9" type="primary">trxB</name>
    <name evidence="9" type="ORF">COY32_01420</name>
</gene>
<evidence type="ECO:0000256" key="5">
    <source>
        <dbReference type="ARBA" id="ARBA00023284"/>
    </source>
</evidence>
<dbReference type="EC" id="1.8.1.9" evidence="6"/>
<dbReference type="InterPro" id="IPR008255">
    <property type="entry name" value="Pyr_nucl-diS_OxRdtase_2_AS"/>
</dbReference>
<evidence type="ECO:0000313" key="10">
    <source>
        <dbReference type="Proteomes" id="UP000228920"/>
    </source>
</evidence>
<dbReference type="PRINTS" id="PR00469">
    <property type="entry name" value="PNDRDTASEII"/>
</dbReference>
<dbReference type="InterPro" id="IPR050097">
    <property type="entry name" value="Ferredoxin-NADP_redctase_2"/>
</dbReference>
<sequence length="312" mass="33690">MEQYPLIIIGSGPAGLTSAIYAARARLQPLVLAGISFGGQLMNTTEVENFPGFPEGIMGPLLMQNMIAQAQKFGATVLYEHVNEIEVSARPFSVTTNNSTYTSDSIIIATGAEPKKLGLDSETTFWGRGVSSCATCDGAFYKDKVVAVIGGGDSAMEEATFLTKFASKVYIIHRRNEFRASQIMQERVTQNPKIEVVWNSTVKEITGEQTVNGLVLEHVETRQTSTLAVDGVFLAIGYTPNTTFLQGKIDLRPNGYIDAKGEIFTNVEGIFVAGDVEDEIYRQAITAAGAGCKAAIAAEKWLGGRETVIRNT</sequence>
<dbReference type="Pfam" id="PF07992">
    <property type="entry name" value="Pyr_redox_2"/>
    <property type="match status" value="1"/>
</dbReference>
<dbReference type="PROSITE" id="PS00573">
    <property type="entry name" value="PYRIDINE_REDOX_2"/>
    <property type="match status" value="1"/>
</dbReference>
<protein>
    <recommendedName>
        <fullName evidence="6">Thioredoxin reductase</fullName>
        <ecNumber evidence="6">1.8.1.9</ecNumber>
    </recommendedName>
</protein>
<dbReference type="InterPro" id="IPR036188">
    <property type="entry name" value="FAD/NAD-bd_sf"/>
</dbReference>
<dbReference type="AlphaFoldDB" id="A0A2M7TKX4"/>
<dbReference type="EMBL" id="PFNL01000036">
    <property type="protein sequence ID" value="PIZ47600.1"/>
    <property type="molecule type" value="Genomic_DNA"/>
</dbReference>
<evidence type="ECO:0000256" key="4">
    <source>
        <dbReference type="ARBA" id="ARBA00023157"/>
    </source>
</evidence>
<keyword evidence="1 6" id="KW-0285">Flavoprotein</keyword>
<dbReference type="GO" id="GO:0004791">
    <property type="term" value="F:thioredoxin-disulfide reductase (NADPH) activity"/>
    <property type="evidence" value="ECO:0007669"/>
    <property type="project" value="UniProtKB-UniRule"/>
</dbReference>
<dbReference type="Gene3D" id="3.50.50.60">
    <property type="entry name" value="FAD/NAD(P)-binding domain"/>
    <property type="match status" value="2"/>
</dbReference>
<comment type="cofactor">
    <cofactor evidence="7">
        <name>FAD</name>
        <dbReference type="ChEBI" id="CHEBI:57692"/>
    </cofactor>
    <text evidence="7">Binds 1 FAD per subunit.</text>
</comment>
<dbReference type="NCBIfam" id="TIGR01292">
    <property type="entry name" value="TRX_reduct"/>
    <property type="match status" value="1"/>
</dbReference>
<dbReference type="GO" id="GO:0005737">
    <property type="term" value="C:cytoplasm"/>
    <property type="evidence" value="ECO:0007669"/>
    <property type="project" value="InterPro"/>
</dbReference>
<dbReference type="SUPFAM" id="SSF51905">
    <property type="entry name" value="FAD/NAD(P)-binding domain"/>
    <property type="match status" value="1"/>
</dbReference>
<organism evidence="9 10">
    <name type="scientific">candidate division WWE3 bacterium CG_4_10_14_0_2_um_filter_41_14</name>
    <dbReference type="NCBI Taxonomy" id="1975072"/>
    <lineage>
        <taxon>Bacteria</taxon>
        <taxon>Katanobacteria</taxon>
    </lineage>
</organism>
<dbReference type="PANTHER" id="PTHR48105">
    <property type="entry name" value="THIOREDOXIN REDUCTASE 1-RELATED-RELATED"/>
    <property type="match status" value="1"/>
</dbReference>
<reference evidence="10" key="1">
    <citation type="submission" date="2017-09" db="EMBL/GenBank/DDBJ databases">
        <title>Depth-based differentiation of microbial function through sediment-hosted aquifers and enrichment of novel symbionts in the deep terrestrial subsurface.</title>
        <authorList>
            <person name="Probst A.J."/>
            <person name="Ladd B."/>
            <person name="Jarett J.K."/>
            <person name="Geller-Mcgrath D.E."/>
            <person name="Sieber C.M.K."/>
            <person name="Emerson J.B."/>
            <person name="Anantharaman K."/>
            <person name="Thomas B.C."/>
            <person name="Malmstrom R."/>
            <person name="Stieglmeier M."/>
            <person name="Klingl A."/>
            <person name="Woyke T."/>
            <person name="Ryan C.M."/>
            <person name="Banfield J.F."/>
        </authorList>
    </citation>
    <scope>NUCLEOTIDE SEQUENCE [LARGE SCALE GENOMIC DNA]</scope>
</reference>
<keyword evidence="3 6" id="KW-0560">Oxidoreductase</keyword>
<dbReference type="PRINTS" id="PR00368">
    <property type="entry name" value="FADPNR"/>
</dbReference>
<comment type="caution">
    <text evidence="9">The sequence shown here is derived from an EMBL/GenBank/DDBJ whole genome shotgun (WGS) entry which is preliminary data.</text>
</comment>